<organism evidence="7 8">
    <name type="scientific">Pristionchus mayeri</name>
    <dbReference type="NCBI Taxonomy" id="1317129"/>
    <lineage>
        <taxon>Eukaryota</taxon>
        <taxon>Metazoa</taxon>
        <taxon>Ecdysozoa</taxon>
        <taxon>Nematoda</taxon>
        <taxon>Chromadorea</taxon>
        <taxon>Rhabditida</taxon>
        <taxon>Rhabditina</taxon>
        <taxon>Diplogasteromorpha</taxon>
        <taxon>Diplogasteroidea</taxon>
        <taxon>Neodiplogasteridae</taxon>
        <taxon>Pristionchus</taxon>
    </lineage>
</organism>
<dbReference type="EMBL" id="BTRK01000004">
    <property type="protein sequence ID" value="GMR46939.1"/>
    <property type="molecule type" value="Genomic_DNA"/>
</dbReference>
<feature type="non-terminal residue" evidence="7">
    <location>
        <position position="1"/>
    </location>
</feature>
<evidence type="ECO:0000256" key="5">
    <source>
        <dbReference type="ARBA" id="ARBA00023136"/>
    </source>
</evidence>
<evidence type="ECO:0000256" key="4">
    <source>
        <dbReference type="ARBA" id="ARBA00022989"/>
    </source>
</evidence>
<sequence length="222" mass="25077">QTLNIQLSLTTFFGIGCFVFMLQFMGITHHPVTEVLICPVSEKRAILRIPNKYHYLSILPAIAPVFNLLCIRPYRLFIFTVLVSCLGVTANSILLVAIKTRSSPSFRVYSTILLNNAAVDLIASLFAAFTITRIASSHETFTTFLIFTGPCSYVGRLPCWIIHAIEVQMWITSNYFLCFAFAYRLMSIRKAPLLLIRVISIAFFIHVFNCLTATALFSLFLE</sequence>
<accession>A0AAN5CM37</accession>
<feature type="transmembrane region" description="Helical" evidence="6">
    <location>
        <begin position="108"/>
        <end position="129"/>
    </location>
</feature>
<name>A0AAN5CM37_9BILA</name>
<feature type="transmembrane region" description="Helical" evidence="6">
    <location>
        <begin position="198"/>
        <end position="221"/>
    </location>
</feature>
<dbReference type="InterPro" id="IPR050920">
    <property type="entry name" value="Nematode_rcpt-like_delta"/>
</dbReference>
<dbReference type="Pfam" id="PF10317">
    <property type="entry name" value="7TM_GPCR_Srd"/>
    <property type="match status" value="1"/>
</dbReference>
<dbReference type="PANTHER" id="PTHR22945">
    <property type="entry name" value="SERPENTINE RECEPTOR, CLASS D DELTA"/>
    <property type="match status" value="1"/>
</dbReference>
<dbReference type="PANTHER" id="PTHR22945:SF40">
    <property type="entry name" value="SERPENTINE RECEPTOR, CLASS D (DELTA)-RELATED"/>
    <property type="match status" value="1"/>
</dbReference>
<dbReference type="Proteomes" id="UP001328107">
    <property type="component" value="Unassembled WGS sequence"/>
</dbReference>
<evidence type="ECO:0000256" key="6">
    <source>
        <dbReference type="SAM" id="Phobius"/>
    </source>
</evidence>
<keyword evidence="3 6" id="KW-0812">Transmembrane</keyword>
<dbReference type="InterPro" id="IPR019421">
    <property type="entry name" value="7TM_GPCR_serpentine_rcpt_Srd"/>
</dbReference>
<protein>
    <recommendedName>
        <fullName evidence="9">G protein-coupled receptor</fullName>
    </recommendedName>
</protein>
<feature type="transmembrane region" description="Helical" evidence="6">
    <location>
        <begin position="53"/>
        <end position="69"/>
    </location>
</feature>
<evidence type="ECO:0000256" key="1">
    <source>
        <dbReference type="ARBA" id="ARBA00004141"/>
    </source>
</evidence>
<dbReference type="AlphaFoldDB" id="A0AAN5CM37"/>
<feature type="transmembrane region" description="Helical" evidence="6">
    <location>
        <begin position="7"/>
        <end position="27"/>
    </location>
</feature>
<feature type="transmembrane region" description="Helical" evidence="6">
    <location>
        <begin position="76"/>
        <end position="96"/>
    </location>
</feature>
<feature type="transmembrane region" description="Helical" evidence="6">
    <location>
        <begin position="141"/>
        <end position="163"/>
    </location>
</feature>
<keyword evidence="4 6" id="KW-1133">Transmembrane helix</keyword>
<dbReference type="GO" id="GO:0016020">
    <property type="term" value="C:membrane"/>
    <property type="evidence" value="ECO:0007669"/>
    <property type="project" value="UniProtKB-SubCell"/>
</dbReference>
<feature type="transmembrane region" description="Helical" evidence="6">
    <location>
        <begin position="169"/>
        <end position="186"/>
    </location>
</feature>
<evidence type="ECO:0000313" key="7">
    <source>
        <dbReference type="EMBL" id="GMR46939.1"/>
    </source>
</evidence>
<evidence type="ECO:0008006" key="9">
    <source>
        <dbReference type="Google" id="ProtNLM"/>
    </source>
</evidence>
<evidence type="ECO:0000313" key="8">
    <source>
        <dbReference type="Proteomes" id="UP001328107"/>
    </source>
</evidence>
<keyword evidence="8" id="KW-1185">Reference proteome</keyword>
<proteinExistence type="inferred from homology"/>
<comment type="subcellular location">
    <subcellularLocation>
        <location evidence="1">Membrane</location>
        <topology evidence="1">Multi-pass membrane protein</topology>
    </subcellularLocation>
</comment>
<gene>
    <name evidence="7" type="ORF">PMAYCL1PPCAC_17134</name>
</gene>
<keyword evidence="5 6" id="KW-0472">Membrane</keyword>
<reference evidence="8" key="1">
    <citation type="submission" date="2022-10" db="EMBL/GenBank/DDBJ databases">
        <title>Genome assembly of Pristionchus species.</title>
        <authorList>
            <person name="Yoshida K."/>
            <person name="Sommer R.J."/>
        </authorList>
    </citation>
    <scope>NUCLEOTIDE SEQUENCE [LARGE SCALE GENOMIC DNA]</scope>
    <source>
        <strain evidence="8">RS5460</strain>
    </source>
</reference>
<comment type="similarity">
    <text evidence="2">Belongs to the nematode receptor-like protein srd family.</text>
</comment>
<feature type="non-terminal residue" evidence="7">
    <location>
        <position position="222"/>
    </location>
</feature>
<evidence type="ECO:0000256" key="3">
    <source>
        <dbReference type="ARBA" id="ARBA00022692"/>
    </source>
</evidence>
<comment type="caution">
    <text evidence="7">The sequence shown here is derived from an EMBL/GenBank/DDBJ whole genome shotgun (WGS) entry which is preliminary data.</text>
</comment>
<evidence type="ECO:0000256" key="2">
    <source>
        <dbReference type="ARBA" id="ARBA00009166"/>
    </source>
</evidence>